<protein>
    <submittedName>
        <fullName evidence="1">Uncharacterized protein</fullName>
    </submittedName>
</protein>
<organism evidence="1">
    <name type="scientific">Arion vulgaris</name>
    <dbReference type="NCBI Taxonomy" id="1028688"/>
    <lineage>
        <taxon>Eukaryota</taxon>
        <taxon>Metazoa</taxon>
        <taxon>Spiralia</taxon>
        <taxon>Lophotrochozoa</taxon>
        <taxon>Mollusca</taxon>
        <taxon>Gastropoda</taxon>
        <taxon>Heterobranchia</taxon>
        <taxon>Euthyneura</taxon>
        <taxon>Panpulmonata</taxon>
        <taxon>Eupulmonata</taxon>
        <taxon>Stylommatophora</taxon>
        <taxon>Helicina</taxon>
        <taxon>Arionoidea</taxon>
        <taxon>Arionidae</taxon>
        <taxon>Arion</taxon>
    </lineage>
</organism>
<accession>A0A0B6Z7L8</accession>
<name>A0A0B6Z7L8_9EUPU</name>
<dbReference type="EMBL" id="HACG01017623">
    <property type="protein sequence ID" value="CEK64488.1"/>
    <property type="molecule type" value="Transcribed_RNA"/>
</dbReference>
<reference evidence="1" key="1">
    <citation type="submission" date="2014-12" db="EMBL/GenBank/DDBJ databases">
        <title>Insight into the proteome of Arion vulgaris.</title>
        <authorList>
            <person name="Aradska J."/>
            <person name="Bulat T."/>
            <person name="Smidak R."/>
            <person name="Sarate P."/>
            <person name="Gangsoo J."/>
            <person name="Sialana F."/>
            <person name="Bilban M."/>
            <person name="Lubec G."/>
        </authorList>
    </citation>
    <scope>NUCLEOTIDE SEQUENCE</scope>
    <source>
        <tissue evidence="1">Skin</tissue>
    </source>
</reference>
<dbReference type="AlphaFoldDB" id="A0A0B6Z7L8"/>
<sequence>MPHSTAPTDYYLVICLMSFSKYDKKPPLSALLSMFSTTNFVTIFREMYVGDVLAGLLQVANMWSLCLYPSFPHRLLGPV</sequence>
<gene>
    <name evidence="1" type="primary">ORF51923</name>
</gene>
<evidence type="ECO:0000313" key="1">
    <source>
        <dbReference type="EMBL" id="CEK64488.1"/>
    </source>
</evidence>
<proteinExistence type="predicted"/>